<dbReference type="InterPro" id="IPR025455">
    <property type="entry name" value="DUF4276"/>
</dbReference>
<protein>
    <recommendedName>
        <fullName evidence="3">DUF4276 family protein</fullName>
    </recommendedName>
</protein>
<sequence length="188" mass="20733">MVKAGFIVEGASERIVVESPMFRELLRACGYELVTPVVDAKGGGNLLPQNIDAFIARLDTAGAERIFVLTDLEDEAQVATVRERVAHQRIHFAFIAVKALEAWYLADGVAMNAWLGTDDFHEPNPEATPDKPWERLKQVAAERGKRGPGSKVAFATKVTKHWGFTIENASAHPACPSAQELIEYFRTV</sequence>
<dbReference type="EMBL" id="RBQE01000115">
    <property type="protein sequence ID" value="RMP12050.1"/>
    <property type="molecule type" value="Genomic_DNA"/>
</dbReference>
<comment type="caution">
    <text evidence="1">The sequence shown here is derived from an EMBL/GenBank/DDBJ whole genome shotgun (WGS) entry which is preliminary data.</text>
</comment>
<dbReference type="RefSeq" id="WP_057416334.1">
    <property type="nucleotide sequence ID" value="NZ_RBQE01000115.1"/>
</dbReference>
<dbReference type="Proteomes" id="UP000281604">
    <property type="component" value="Unassembled WGS sequence"/>
</dbReference>
<dbReference type="AlphaFoldDB" id="A0A3M4B0E3"/>
<proteinExistence type="predicted"/>
<dbReference type="Pfam" id="PF14103">
    <property type="entry name" value="DUF4276"/>
    <property type="match status" value="1"/>
</dbReference>
<name>A0A3M4B0E3_9PSED</name>
<reference evidence="1 2" key="1">
    <citation type="submission" date="2018-08" db="EMBL/GenBank/DDBJ databases">
        <title>Recombination of ecologically and evolutionarily significant loci maintains genetic cohesion in the Pseudomonas syringae species complex.</title>
        <authorList>
            <person name="Dillon M."/>
            <person name="Thakur S."/>
            <person name="Almeida R.N.D."/>
            <person name="Weir B.S."/>
            <person name="Guttman D.S."/>
        </authorList>
    </citation>
    <scope>NUCLEOTIDE SEQUENCE [LARGE SCALE GENOMIC DNA]</scope>
    <source>
        <strain evidence="1 2">ICMP 3706</strain>
    </source>
</reference>
<evidence type="ECO:0000313" key="1">
    <source>
        <dbReference type="EMBL" id="RMP12050.1"/>
    </source>
</evidence>
<organism evidence="1 2">
    <name type="scientific">Pseudomonas syringae pv. persicae</name>
    <dbReference type="NCBI Taxonomy" id="237306"/>
    <lineage>
        <taxon>Bacteria</taxon>
        <taxon>Pseudomonadati</taxon>
        <taxon>Pseudomonadota</taxon>
        <taxon>Gammaproteobacteria</taxon>
        <taxon>Pseudomonadales</taxon>
        <taxon>Pseudomonadaceae</taxon>
        <taxon>Pseudomonas</taxon>
    </lineage>
</organism>
<accession>A0A3M4B0E3</accession>
<evidence type="ECO:0000313" key="2">
    <source>
        <dbReference type="Proteomes" id="UP000281604"/>
    </source>
</evidence>
<gene>
    <name evidence="1" type="ORF">ALQ30_00466</name>
</gene>
<evidence type="ECO:0008006" key="3">
    <source>
        <dbReference type="Google" id="ProtNLM"/>
    </source>
</evidence>